<gene>
    <name evidence="3" type="ORF">FKZ61_04185</name>
</gene>
<name>A0A540VKE8_9CHLR</name>
<dbReference type="Gene3D" id="3.90.10.10">
    <property type="entry name" value="Cytochrome C3"/>
    <property type="match status" value="2"/>
</dbReference>
<dbReference type="Proteomes" id="UP000317371">
    <property type="component" value="Unassembled WGS sequence"/>
</dbReference>
<dbReference type="PANTHER" id="PTHR39425:SF1">
    <property type="entry name" value="CYTOCHROME C7-LIKE DOMAIN-CONTAINING PROTEIN"/>
    <property type="match status" value="1"/>
</dbReference>
<protein>
    <submittedName>
        <fullName evidence="3">Cytochrome c3 family protein</fullName>
    </submittedName>
</protein>
<feature type="domain" description="Cytochrome c7-like" evidence="2">
    <location>
        <begin position="126"/>
        <end position="217"/>
    </location>
</feature>
<feature type="transmembrane region" description="Helical" evidence="1">
    <location>
        <begin position="15"/>
        <end position="35"/>
    </location>
</feature>
<proteinExistence type="predicted"/>
<dbReference type="Pfam" id="PF14522">
    <property type="entry name" value="Cytochrome_C7"/>
    <property type="match status" value="1"/>
</dbReference>
<dbReference type="SUPFAM" id="SSF48695">
    <property type="entry name" value="Multiheme cytochromes"/>
    <property type="match status" value="1"/>
</dbReference>
<dbReference type="RefSeq" id="WP_141608817.1">
    <property type="nucleotide sequence ID" value="NZ_VIGC02000004.1"/>
</dbReference>
<accession>A0A540VKE8</accession>
<evidence type="ECO:0000313" key="4">
    <source>
        <dbReference type="Proteomes" id="UP000317371"/>
    </source>
</evidence>
<dbReference type="InterPro" id="IPR029467">
    <property type="entry name" value="Cyt_c7-like"/>
</dbReference>
<dbReference type="InterPro" id="IPR036280">
    <property type="entry name" value="Multihaem_cyt_sf"/>
</dbReference>
<keyword evidence="1" id="KW-0812">Transmembrane</keyword>
<dbReference type="CDD" id="cd08168">
    <property type="entry name" value="Cytochrom_C3"/>
    <property type="match status" value="1"/>
</dbReference>
<dbReference type="OrthoDB" id="9814800at2"/>
<evidence type="ECO:0000313" key="3">
    <source>
        <dbReference type="EMBL" id="TQE97221.1"/>
    </source>
</evidence>
<dbReference type="PANTHER" id="PTHR39425">
    <property type="entry name" value="LIPOPROTEIN CYTOCHROME C"/>
    <property type="match status" value="1"/>
</dbReference>
<dbReference type="EMBL" id="VIGC01000004">
    <property type="protein sequence ID" value="TQE97221.1"/>
    <property type="molecule type" value="Genomic_DNA"/>
</dbReference>
<evidence type="ECO:0000256" key="1">
    <source>
        <dbReference type="SAM" id="Phobius"/>
    </source>
</evidence>
<keyword evidence="1" id="KW-1133">Transmembrane helix</keyword>
<keyword evidence="1" id="KW-0472">Membrane</keyword>
<reference evidence="3 4" key="1">
    <citation type="submission" date="2019-06" db="EMBL/GenBank/DDBJ databases">
        <title>Genome sequence of Litorilinea aerophila BAA-2444.</title>
        <authorList>
            <person name="Maclea K.S."/>
            <person name="Maurais E.G."/>
            <person name="Iannazzi L.C."/>
        </authorList>
    </citation>
    <scope>NUCLEOTIDE SEQUENCE [LARGE SCALE GENOMIC DNA]</scope>
    <source>
        <strain evidence="3 4">ATCC BAA-2444</strain>
    </source>
</reference>
<dbReference type="AlphaFoldDB" id="A0A540VKE8"/>
<organism evidence="3 4">
    <name type="scientific">Litorilinea aerophila</name>
    <dbReference type="NCBI Taxonomy" id="1204385"/>
    <lineage>
        <taxon>Bacteria</taxon>
        <taxon>Bacillati</taxon>
        <taxon>Chloroflexota</taxon>
        <taxon>Caldilineae</taxon>
        <taxon>Caldilineales</taxon>
        <taxon>Caldilineaceae</taxon>
        <taxon>Litorilinea</taxon>
    </lineage>
</organism>
<evidence type="ECO:0000259" key="2">
    <source>
        <dbReference type="Pfam" id="PF14522"/>
    </source>
</evidence>
<comment type="caution">
    <text evidence="3">The sequence shown here is derived from an EMBL/GenBank/DDBJ whole genome shotgun (WGS) entry which is preliminary data.</text>
</comment>
<dbReference type="InParanoid" id="A0A540VKE8"/>
<sequence length="218" mass="24661">MGQIFHPSTNTFSKVSIFGAVFFLAGVAAFALMFLRSSYVTGVGVVEPQPVPFSHAHHVGGLGLDCRYCHTAVEDSSFAGLPPTHTCMTCHSQIWNTSPMLQPVRESYATDQPLAWNRVHNLSDFVYFNHSIHVQKGIGCATCHGPVDQMPLMWKAEPMTMEWCLDCHRQPERYIRPREEVFNMRYEPPPDQLALGTQLVEEYGIEKARLTDCYVCHR</sequence>
<keyword evidence="4" id="KW-1185">Reference proteome</keyword>